<dbReference type="InterPro" id="IPR021853">
    <property type="entry name" value="DUF3460"/>
</dbReference>
<accession>A0A1W1XN43</accession>
<evidence type="ECO:0000313" key="1">
    <source>
        <dbReference type="EMBL" id="SMC24938.1"/>
    </source>
</evidence>
<dbReference type="STRING" id="1121001.SAMN02745857_02014"/>
<dbReference type="RefSeq" id="WP_084090669.1">
    <property type="nucleotide sequence ID" value="NZ_FWXD01000010.1"/>
</dbReference>
<dbReference type="OrthoDB" id="5296692at2"/>
<keyword evidence="2" id="KW-1185">Reference proteome</keyword>
<evidence type="ECO:0008006" key="3">
    <source>
        <dbReference type="Google" id="ProtNLM"/>
    </source>
</evidence>
<dbReference type="AlphaFoldDB" id="A0A1W1XN43"/>
<evidence type="ECO:0000313" key="2">
    <source>
        <dbReference type="Proteomes" id="UP000192761"/>
    </source>
</evidence>
<dbReference type="Proteomes" id="UP000192761">
    <property type="component" value="Unassembled WGS sequence"/>
</dbReference>
<organism evidence="1 2">
    <name type="scientific">Andreprevotia lacus DSM 23236</name>
    <dbReference type="NCBI Taxonomy" id="1121001"/>
    <lineage>
        <taxon>Bacteria</taxon>
        <taxon>Pseudomonadati</taxon>
        <taxon>Pseudomonadota</taxon>
        <taxon>Betaproteobacteria</taxon>
        <taxon>Neisseriales</taxon>
        <taxon>Chitinibacteraceae</taxon>
        <taxon>Andreprevotia</taxon>
    </lineage>
</organism>
<protein>
    <recommendedName>
        <fullName evidence="3">DUF3460 domain-containing protein</fullName>
    </recommendedName>
</protein>
<name>A0A1W1XN43_9NEIS</name>
<gene>
    <name evidence="1" type="ORF">SAMN02745857_02014</name>
</gene>
<reference evidence="1 2" key="1">
    <citation type="submission" date="2017-04" db="EMBL/GenBank/DDBJ databases">
        <authorList>
            <person name="Afonso C.L."/>
            <person name="Miller P.J."/>
            <person name="Scott M.A."/>
            <person name="Spackman E."/>
            <person name="Goraichik I."/>
            <person name="Dimitrov K.M."/>
            <person name="Suarez D.L."/>
            <person name="Swayne D.E."/>
        </authorList>
    </citation>
    <scope>NUCLEOTIDE SEQUENCE [LARGE SCALE GENOMIC DNA]</scope>
    <source>
        <strain evidence="1 2">DSM 23236</strain>
    </source>
</reference>
<sequence>MFKDTTYVSEFTQFMNQYLQDKPEVAQGQIEGRALLWDKAPINLDERARQNSSAVAQKPYPYQPD</sequence>
<dbReference type="EMBL" id="FWXD01000010">
    <property type="protein sequence ID" value="SMC24938.1"/>
    <property type="molecule type" value="Genomic_DNA"/>
</dbReference>
<proteinExistence type="predicted"/>
<dbReference type="Pfam" id="PF11943">
    <property type="entry name" value="DUF3460"/>
    <property type="match status" value="1"/>
</dbReference>